<reference evidence="2" key="1">
    <citation type="journal article" date="2022" name="Int. J. Mol. Sci.">
        <title>Draft Genome of Tanacetum Coccineum: Genomic Comparison of Closely Related Tanacetum-Family Plants.</title>
        <authorList>
            <person name="Yamashiro T."/>
            <person name="Shiraishi A."/>
            <person name="Nakayama K."/>
            <person name="Satake H."/>
        </authorList>
    </citation>
    <scope>NUCLEOTIDE SEQUENCE</scope>
</reference>
<keyword evidence="1" id="KW-0812">Transmembrane</keyword>
<keyword evidence="1" id="KW-0472">Membrane</keyword>
<dbReference type="EMBL" id="BQNB010013951">
    <property type="protein sequence ID" value="GJT22221.1"/>
    <property type="molecule type" value="Genomic_DNA"/>
</dbReference>
<proteinExistence type="predicted"/>
<evidence type="ECO:0000256" key="1">
    <source>
        <dbReference type="SAM" id="Phobius"/>
    </source>
</evidence>
<evidence type="ECO:0000313" key="2">
    <source>
        <dbReference type="EMBL" id="GJT22221.1"/>
    </source>
</evidence>
<sequence>MECGSARIRNFQGALQQVYARSNSRFDDDDDVLGVFGVFSLDMRHESLRISMKVILAWNEASNSIILASWLGFAAALAVLITGASQSKQHGMSKPARRSLID</sequence>
<feature type="transmembrane region" description="Helical" evidence="1">
    <location>
        <begin position="65"/>
        <end position="84"/>
    </location>
</feature>
<comment type="caution">
    <text evidence="2">The sequence shown here is derived from an EMBL/GenBank/DDBJ whole genome shotgun (WGS) entry which is preliminary data.</text>
</comment>
<evidence type="ECO:0000313" key="3">
    <source>
        <dbReference type="Proteomes" id="UP001151760"/>
    </source>
</evidence>
<organism evidence="2 3">
    <name type="scientific">Tanacetum coccineum</name>
    <dbReference type="NCBI Taxonomy" id="301880"/>
    <lineage>
        <taxon>Eukaryota</taxon>
        <taxon>Viridiplantae</taxon>
        <taxon>Streptophyta</taxon>
        <taxon>Embryophyta</taxon>
        <taxon>Tracheophyta</taxon>
        <taxon>Spermatophyta</taxon>
        <taxon>Magnoliopsida</taxon>
        <taxon>eudicotyledons</taxon>
        <taxon>Gunneridae</taxon>
        <taxon>Pentapetalae</taxon>
        <taxon>asterids</taxon>
        <taxon>campanulids</taxon>
        <taxon>Asterales</taxon>
        <taxon>Asteraceae</taxon>
        <taxon>Asteroideae</taxon>
        <taxon>Anthemideae</taxon>
        <taxon>Anthemidinae</taxon>
        <taxon>Tanacetum</taxon>
    </lineage>
</organism>
<gene>
    <name evidence="2" type="ORF">Tco_0892158</name>
</gene>
<name>A0ABQ5C518_9ASTR</name>
<keyword evidence="1" id="KW-1133">Transmembrane helix</keyword>
<protein>
    <submittedName>
        <fullName evidence="2">Uncharacterized protein</fullName>
    </submittedName>
</protein>
<keyword evidence="3" id="KW-1185">Reference proteome</keyword>
<accession>A0ABQ5C518</accession>
<dbReference type="Proteomes" id="UP001151760">
    <property type="component" value="Unassembled WGS sequence"/>
</dbReference>
<reference evidence="2" key="2">
    <citation type="submission" date="2022-01" db="EMBL/GenBank/DDBJ databases">
        <authorList>
            <person name="Yamashiro T."/>
            <person name="Shiraishi A."/>
            <person name="Satake H."/>
            <person name="Nakayama K."/>
        </authorList>
    </citation>
    <scope>NUCLEOTIDE SEQUENCE</scope>
</reference>